<dbReference type="Proteomes" id="UP000799766">
    <property type="component" value="Unassembled WGS sequence"/>
</dbReference>
<evidence type="ECO:0000313" key="4">
    <source>
        <dbReference type="Proteomes" id="UP000799766"/>
    </source>
</evidence>
<dbReference type="EMBL" id="MU001679">
    <property type="protein sequence ID" value="KAF2457866.1"/>
    <property type="molecule type" value="Genomic_DNA"/>
</dbReference>
<feature type="compositionally biased region" description="Low complexity" evidence="1">
    <location>
        <begin position="39"/>
        <end position="48"/>
    </location>
</feature>
<evidence type="ECO:0000256" key="2">
    <source>
        <dbReference type="SAM" id="Phobius"/>
    </source>
</evidence>
<feature type="compositionally biased region" description="Low complexity" evidence="1">
    <location>
        <begin position="469"/>
        <end position="490"/>
    </location>
</feature>
<sequence>MSPSGTLSLFPPPEEMPPRRIPSPKPYGIKTPSPPPAAPSALPSNKPASPEPSTGKAAGQQEQQAPANFHELVIRVTPTPEPEPQALRINTNVRAPEKAHLSNNPPQQIWPWPPRSDSMSPVAGPQKRKTPSPTPPTSHVQLDPNNIPPPPSAANVAKRRVASPEPPRHVISPAPQSGSPTLARSNSAATRVPGSPSTPGDDASPAPMRSMFPTYNPHVPLAQQAYRPAAPVVAPIRISREQISRPQYSPTFYTPYQHLGLGGQAAAAAAERPRTAYFTPAAELGFLWDAANGEATPAAARGFSLQMHRAVELPPATKKAPRSVQIALGPSPERPLYSVTQPLPPAGASTAAAFLDERGDEAELVIRRHHPGAPQQQALPVAHLLLSAPPPPPTTAACAPPSMLVCTVYPKLSALAALELAAQSPVASSIAQFDPTASSPAAQRLAEQAVAEDAAREACQLVWTRDEPAAAGGSPAPPSSSSSSSSSSAPVGRGSYTLHHPTLGPFPFVLTGAVSRGAALATRVSASASAPSPSPPSSATPPPTITLLNPFVAVGSPSSGSSSAGGDALASLDLAAGALALDLAALTRLGASRHLVDVVASAVVAVAVAEGRRCCCGGGDVAAGASPGVGVGAAPGAGLGVMFAGPPGREAVERSRREGEKERRRREKREGKARKAAAKRAAKGKGKGKHLGVDIELGQWDYGGGADGADDDEEGARGKRRGDDDDMPRLTRTILSLLGLGLKTVVVLLTFGVKVVAKIILGVSRWVTTKA</sequence>
<feature type="transmembrane region" description="Helical" evidence="2">
    <location>
        <begin position="734"/>
        <end position="757"/>
    </location>
</feature>
<keyword evidence="2" id="KW-1133">Transmembrane helix</keyword>
<feature type="compositionally biased region" description="Basic and acidic residues" evidence="1">
    <location>
        <begin position="650"/>
        <end position="662"/>
    </location>
</feature>
<feature type="region of interest" description="Disordered" evidence="1">
    <location>
        <begin position="1"/>
        <end position="211"/>
    </location>
</feature>
<feature type="region of interest" description="Disordered" evidence="1">
    <location>
        <begin position="467"/>
        <end position="496"/>
    </location>
</feature>
<organism evidence="3 4">
    <name type="scientific">Lineolata rhizophorae</name>
    <dbReference type="NCBI Taxonomy" id="578093"/>
    <lineage>
        <taxon>Eukaryota</taxon>
        <taxon>Fungi</taxon>
        <taxon>Dikarya</taxon>
        <taxon>Ascomycota</taxon>
        <taxon>Pezizomycotina</taxon>
        <taxon>Dothideomycetes</taxon>
        <taxon>Dothideomycetes incertae sedis</taxon>
        <taxon>Lineolatales</taxon>
        <taxon>Lineolataceae</taxon>
        <taxon>Lineolata</taxon>
    </lineage>
</organism>
<dbReference type="PRINTS" id="PR01217">
    <property type="entry name" value="PRICHEXTENSN"/>
</dbReference>
<feature type="compositionally biased region" description="Basic residues" evidence="1">
    <location>
        <begin position="663"/>
        <end position="689"/>
    </location>
</feature>
<keyword evidence="2" id="KW-0472">Membrane</keyword>
<feature type="region of interest" description="Disordered" evidence="1">
    <location>
        <begin position="706"/>
        <end position="726"/>
    </location>
</feature>
<feature type="compositionally biased region" description="Basic and acidic residues" evidence="1">
    <location>
        <begin position="715"/>
        <end position="726"/>
    </location>
</feature>
<gene>
    <name evidence="3" type="ORF">BDY21DRAFT_363466</name>
</gene>
<name>A0A6A6P1N3_9PEZI</name>
<dbReference type="AlphaFoldDB" id="A0A6A6P1N3"/>
<feature type="compositionally biased region" description="Pro residues" evidence="1">
    <location>
        <begin position="10"/>
        <end position="25"/>
    </location>
</feature>
<protein>
    <submittedName>
        <fullName evidence="3">Uncharacterized protein</fullName>
    </submittedName>
</protein>
<reference evidence="3" key="1">
    <citation type="journal article" date="2020" name="Stud. Mycol.">
        <title>101 Dothideomycetes genomes: a test case for predicting lifestyles and emergence of pathogens.</title>
        <authorList>
            <person name="Haridas S."/>
            <person name="Albert R."/>
            <person name="Binder M."/>
            <person name="Bloem J."/>
            <person name="Labutti K."/>
            <person name="Salamov A."/>
            <person name="Andreopoulos B."/>
            <person name="Baker S."/>
            <person name="Barry K."/>
            <person name="Bills G."/>
            <person name="Bluhm B."/>
            <person name="Cannon C."/>
            <person name="Castanera R."/>
            <person name="Culley D."/>
            <person name="Daum C."/>
            <person name="Ezra D."/>
            <person name="Gonzalez J."/>
            <person name="Henrissat B."/>
            <person name="Kuo A."/>
            <person name="Liang C."/>
            <person name="Lipzen A."/>
            <person name="Lutzoni F."/>
            <person name="Magnuson J."/>
            <person name="Mondo S."/>
            <person name="Nolan M."/>
            <person name="Ohm R."/>
            <person name="Pangilinan J."/>
            <person name="Park H.-J."/>
            <person name="Ramirez L."/>
            <person name="Alfaro M."/>
            <person name="Sun H."/>
            <person name="Tritt A."/>
            <person name="Yoshinaga Y."/>
            <person name="Zwiers L.-H."/>
            <person name="Turgeon B."/>
            <person name="Goodwin S."/>
            <person name="Spatafora J."/>
            <person name="Crous P."/>
            <person name="Grigoriev I."/>
        </authorList>
    </citation>
    <scope>NUCLEOTIDE SEQUENCE</scope>
    <source>
        <strain evidence="3">ATCC 16933</strain>
    </source>
</reference>
<keyword evidence="4" id="KW-1185">Reference proteome</keyword>
<evidence type="ECO:0000313" key="3">
    <source>
        <dbReference type="EMBL" id="KAF2457866.1"/>
    </source>
</evidence>
<feature type="region of interest" description="Disordered" evidence="1">
    <location>
        <begin position="645"/>
        <end position="689"/>
    </location>
</feature>
<proteinExistence type="predicted"/>
<dbReference type="OrthoDB" id="5383338at2759"/>
<accession>A0A6A6P1N3</accession>
<evidence type="ECO:0000256" key="1">
    <source>
        <dbReference type="SAM" id="MobiDB-lite"/>
    </source>
</evidence>
<feature type="compositionally biased region" description="Polar residues" evidence="1">
    <location>
        <begin position="174"/>
        <end position="189"/>
    </location>
</feature>
<keyword evidence="2" id="KW-0812">Transmembrane</keyword>